<evidence type="ECO:0000313" key="3">
    <source>
        <dbReference type="EMBL" id="GGL58579.1"/>
    </source>
</evidence>
<dbReference type="EMBL" id="BMOK01000010">
    <property type="protein sequence ID" value="GGL58579.1"/>
    <property type="molecule type" value="Genomic_DNA"/>
</dbReference>
<reference evidence="3" key="2">
    <citation type="submission" date="2020-09" db="EMBL/GenBank/DDBJ databases">
        <authorList>
            <person name="Sun Q."/>
            <person name="Ohkuma M."/>
        </authorList>
    </citation>
    <scope>NUCLEOTIDE SEQUENCE</scope>
    <source>
        <strain evidence="3">JCM 15325</strain>
    </source>
</reference>
<evidence type="ECO:0000259" key="2">
    <source>
        <dbReference type="Pfam" id="PF01370"/>
    </source>
</evidence>
<keyword evidence="4" id="KW-1185">Reference proteome</keyword>
<reference evidence="3" key="1">
    <citation type="journal article" date="2014" name="Int. J. Syst. Evol. Microbiol.">
        <title>Complete genome sequence of Corynebacterium casei LMG S-19264T (=DSM 44701T), isolated from a smear-ripened cheese.</title>
        <authorList>
            <consortium name="US DOE Joint Genome Institute (JGI-PGF)"/>
            <person name="Walter F."/>
            <person name="Albersmeier A."/>
            <person name="Kalinowski J."/>
            <person name="Ruckert C."/>
        </authorList>
    </citation>
    <scope>NUCLEOTIDE SEQUENCE</scope>
    <source>
        <strain evidence="3">JCM 15325</strain>
    </source>
</reference>
<dbReference type="InterPro" id="IPR036291">
    <property type="entry name" value="NAD(P)-bd_dom_sf"/>
</dbReference>
<organism evidence="3 4">
    <name type="scientific">Sporolactobacillus putidus</name>
    <dbReference type="NCBI Taxonomy" id="492735"/>
    <lineage>
        <taxon>Bacteria</taxon>
        <taxon>Bacillati</taxon>
        <taxon>Bacillota</taxon>
        <taxon>Bacilli</taxon>
        <taxon>Bacillales</taxon>
        <taxon>Sporolactobacillaceae</taxon>
        <taxon>Sporolactobacillus</taxon>
    </lineage>
</organism>
<evidence type="ECO:0000256" key="1">
    <source>
        <dbReference type="ARBA" id="ARBA00007637"/>
    </source>
</evidence>
<dbReference type="Gene3D" id="3.90.25.10">
    <property type="entry name" value="UDP-galactose 4-epimerase, domain 1"/>
    <property type="match status" value="1"/>
</dbReference>
<name>A0A917S721_9BACL</name>
<accession>A0A917S721</accession>
<evidence type="ECO:0000313" key="4">
    <source>
        <dbReference type="Proteomes" id="UP000654670"/>
    </source>
</evidence>
<dbReference type="InterPro" id="IPR001509">
    <property type="entry name" value="Epimerase_deHydtase"/>
</dbReference>
<dbReference type="Gene3D" id="3.40.50.720">
    <property type="entry name" value="NAD(P)-binding Rossmann-like Domain"/>
    <property type="match status" value="1"/>
</dbReference>
<sequence>MKILITGGAGFIGSSILDEVLKMGWNPIVIDNLSTGKISHIPDGVPFYQLDVRSPEIKRVFKEQKPEAVIHEAAQVSVGYSEQSPFADGDANIMGTINLLQNCVENRVSKFICASSAAVYGAGDHVPLTEDCPQKPISFYGLSKHTAEQYVRLFGSTFDLNFTILRYANVYGMRQNHSKESGVISIFVNRLIRKRPLEVYGDGEQTRDFVFVRDVAKANIQAILYGDRDTFNISTNCPITLNELIARLKKTACQAAEVSHLNARNGDIRNSSLCNKKAKRLLMWGPEVGLDQGLAETIDYYRDQLVNVK</sequence>
<proteinExistence type="inferred from homology"/>
<dbReference type="PANTHER" id="PTHR43000">
    <property type="entry name" value="DTDP-D-GLUCOSE 4,6-DEHYDRATASE-RELATED"/>
    <property type="match status" value="1"/>
</dbReference>
<gene>
    <name evidence="3" type="ORF">GCM10007968_23250</name>
</gene>
<protein>
    <submittedName>
        <fullName evidence="3">UDP-glucose 4-epimerase</fullName>
    </submittedName>
</protein>
<dbReference type="Pfam" id="PF01370">
    <property type="entry name" value="Epimerase"/>
    <property type="match status" value="1"/>
</dbReference>
<feature type="domain" description="NAD-dependent epimerase/dehydratase" evidence="2">
    <location>
        <begin position="3"/>
        <end position="233"/>
    </location>
</feature>
<dbReference type="RefSeq" id="WP_188803539.1">
    <property type="nucleotide sequence ID" value="NZ_BMOK01000010.1"/>
</dbReference>
<comment type="caution">
    <text evidence="3">The sequence shown here is derived from an EMBL/GenBank/DDBJ whole genome shotgun (WGS) entry which is preliminary data.</text>
</comment>
<dbReference type="Proteomes" id="UP000654670">
    <property type="component" value="Unassembled WGS sequence"/>
</dbReference>
<dbReference type="AlphaFoldDB" id="A0A917S721"/>
<dbReference type="SUPFAM" id="SSF51735">
    <property type="entry name" value="NAD(P)-binding Rossmann-fold domains"/>
    <property type="match status" value="1"/>
</dbReference>
<comment type="similarity">
    <text evidence="1">Belongs to the NAD(P)-dependent epimerase/dehydratase family.</text>
</comment>